<dbReference type="EMBL" id="CP129113">
    <property type="protein sequence ID" value="WLV23432.1"/>
    <property type="molecule type" value="Genomic_DNA"/>
</dbReference>
<sequence length="151" mass="17632">MKWVRQDAKRYLEAKEFIDTAVIPLIPLDISHEDGISKTALYQETTQIFTSELEKELAGRVMLFPAYVYLPNEETDSVRLQRWVDSAQENGFKHVFLTTFDSSWRKHAKNMSGELVWLPCPTEMDMETEEFGQSAKGLAREVIRLMREVWN</sequence>
<dbReference type="RefSeq" id="WP_348025499.1">
    <property type="nucleotide sequence ID" value="NZ_CP129113.1"/>
</dbReference>
<proteinExistence type="predicted"/>
<accession>A0ABY9KT51</accession>
<dbReference type="Proteomes" id="UP001180087">
    <property type="component" value="Chromosome"/>
</dbReference>
<gene>
    <name evidence="1" type="ORF">QR721_07125</name>
</gene>
<dbReference type="InterPro" id="IPR019615">
    <property type="entry name" value="DUF2487"/>
</dbReference>
<protein>
    <submittedName>
        <fullName evidence="1">DUF2487 family protein</fullName>
    </submittedName>
</protein>
<evidence type="ECO:0000313" key="1">
    <source>
        <dbReference type="EMBL" id="WLV23432.1"/>
    </source>
</evidence>
<dbReference type="Pfam" id="PF10673">
    <property type="entry name" value="DUF2487"/>
    <property type="match status" value="1"/>
</dbReference>
<keyword evidence="2" id="KW-1185">Reference proteome</keyword>
<name>A0ABY9KT51_9BACI</name>
<reference evidence="1" key="1">
    <citation type="submission" date="2023-06" db="EMBL/GenBank/DDBJ databases">
        <title>A Treasure from Seagulls: Isolation and Description of Aciduricobacillus qingdaonensis gen. nov., sp. nov., a Rare Obligately Uric Acid-utilizing Member in the Family Bacillaceae.</title>
        <authorList>
            <person name="Liu W."/>
            <person name="Wang B."/>
        </authorList>
    </citation>
    <scope>NUCLEOTIDE SEQUENCE</scope>
    <source>
        <strain evidence="1">44XB</strain>
    </source>
</reference>
<evidence type="ECO:0000313" key="2">
    <source>
        <dbReference type="Proteomes" id="UP001180087"/>
    </source>
</evidence>
<organism evidence="1 2">
    <name type="scientific">Aciduricibacillus chroicocephali</name>
    <dbReference type="NCBI Taxonomy" id="3054939"/>
    <lineage>
        <taxon>Bacteria</taxon>
        <taxon>Bacillati</taxon>
        <taxon>Bacillota</taxon>
        <taxon>Bacilli</taxon>
        <taxon>Bacillales</taxon>
        <taxon>Bacillaceae</taxon>
        <taxon>Aciduricibacillus</taxon>
    </lineage>
</organism>